<dbReference type="RefSeq" id="WP_013336966.1">
    <property type="nucleotide sequence ID" value="NC_014537.1"/>
</dbReference>
<name>E1QV50_VULDI</name>
<dbReference type="KEGG" id="vdi:Vdis_1869"/>
<dbReference type="PANTHER" id="PTHR42680:SF3">
    <property type="entry name" value="DCTP DEAMINASE"/>
    <property type="match status" value="1"/>
</dbReference>
<feature type="binding site" evidence="3">
    <location>
        <begin position="102"/>
        <end position="107"/>
    </location>
    <ligand>
        <name>dCTP</name>
        <dbReference type="ChEBI" id="CHEBI:61481"/>
    </ligand>
</feature>
<evidence type="ECO:0000256" key="3">
    <source>
        <dbReference type="HAMAP-Rule" id="MF_00146"/>
    </source>
</evidence>
<dbReference type="SUPFAM" id="SSF51283">
    <property type="entry name" value="dUTPase-like"/>
    <property type="match status" value="1"/>
</dbReference>
<reference evidence="5" key="2">
    <citation type="journal article" date="2010" name="Stand. Genomic Sci.">
        <title>Complete genome sequence of Vulcanisaeta distributa type strain (IC-017T).</title>
        <authorList>
            <person name="Mavromatis K."/>
            <person name="Sikorski J."/>
            <person name="Pabst E."/>
            <person name="Teshima H."/>
            <person name="Lapidus A."/>
            <person name="Lucas S."/>
            <person name="Nolan M."/>
            <person name="Glavina Del Rio T."/>
            <person name="Cheng J."/>
            <person name="Bruce D."/>
            <person name="Goodwin L."/>
            <person name="Pitluck S."/>
            <person name="Liolios K."/>
            <person name="Ivanova N."/>
            <person name="Mikhailova N."/>
            <person name="Pati A."/>
            <person name="Chen A."/>
            <person name="Palaniappan K."/>
            <person name="Land M."/>
            <person name="Hauser L."/>
            <person name="Chang Y."/>
            <person name="Jeffries C."/>
            <person name="Rohde M."/>
            <person name="Spring S."/>
            <person name="Goker M."/>
            <person name="Wirth R."/>
            <person name="Woyke T."/>
            <person name="Bristow J."/>
            <person name="Eisen J."/>
            <person name="Markowitz V."/>
            <person name="Hugenholtz P."/>
            <person name="Klenk H."/>
            <person name="Kyrpides N."/>
        </authorList>
    </citation>
    <scope>NUCLEOTIDE SEQUENCE [LARGE SCALE GENOMIC DNA]</scope>
    <source>
        <strain evidence="5">DSM 14429 / JCM 11212 / NBRC 100878 / IC-017</strain>
    </source>
</reference>
<dbReference type="eggNOG" id="arCOG04048">
    <property type="taxonomic scope" value="Archaea"/>
</dbReference>
<dbReference type="STRING" id="572478.Vdis_1869"/>
<comment type="similarity">
    <text evidence="3">Belongs to the dCTP deaminase family.</text>
</comment>
<accession>E1QV50</accession>
<protein>
    <recommendedName>
        <fullName evidence="3">dCTP deaminase</fullName>
        <ecNumber evidence="3">3.5.4.13</ecNumber>
    </recommendedName>
    <alternativeName>
        <fullName evidence="3">Deoxycytidine triphosphate deaminase</fullName>
    </alternativeName>
</protein>
<gene>
    <name evidence="3" type="primary">dcd</name>
    <name evidence="4" type="ordered locus">Vdis_1869</name>
</gene>
<keyword evidence="3" id="KW-0547">Nucleotide-binding</keyword>
<keyword evidence="5" id="KW-1185">Reference proteome</keyword>
<comment type="pathway">
    <text evidence="3">Pyrimidine metabolism; dUMP biosynthesis; dUMP from dCTP (dUTP route): step 1/2.</text>
</comment>
<dbReference type="InterPro" id="IPR033704">
    <property type="entry name" value="dUTPase_trimeric"/>
</dbReference>
<dbReference type="GO" id="GO:0000166">
    <property type="term" value="F:nucleotide binding"/>
    <property type="evidence" value="ECO:0007669"/>
    <property type="project" value="UniProtKB-KW"/>
</dbReference>
<proteinExistence type="inferred from homology"/>
<feature type="active site" description="Proton donor/acceptor" evidence="3">
    <location>
        <position position="128"/>
    </location>
</feature>
<evidence type="ECO:0000313" key="5">
    <source>
        <dbReference type="Proteomes" id="UP000006681"/>
    </source>
</evidence>
<dbReference type="InterPro" id="IPR011962">
    <property type="entry name" value="dCTP_deaminase"/>
</dbReference>
<keyword evidence="1 3" id="KW-0378">Hydrolase</keyword>
<dbReference type="Pfam" id="PF22769">
    <property type="entry name" value="DCD"/>
    <property type="match status" value="1"/>
</dbReference>
<dbReference type="GO" id="GO:0006226">
    <property type="term" value="P:dUMP biosynthetic process"/>
    <property type="evidence" value="ECO:0007669"/>
    <property type="project" value="UniProtKB-UniPathway"/>
</dbReference>
<dbReference type="GeneID" id="9752815"/>
<dbReference type="OrthoDB" id="33242at2157"/>
<dbReference type="NCBIfam" id="TIGR02274">
    <property type="entry name" value="dCTP_deam"/>
    <property type="match status" value="1"/>
</dbReference>
<comment type="caution">
    <text evidence="3">Lacks conserved residue(s) required for the propagation of feature annotation.</text>
</comment>
<evidence type="ECO:0000256" key="2">
    <source>
        <dbReference type="ARBA" id="ARBA00023080"/>
    </source>
</evidence>
<evidence type="ECO:0000256" key="1">
    <source>
        <dbReference type="ARBA" id="ARBA00022801"/>
    </source>
</evidence>
<dbReference type="HAMAP" id="MF_00146">
    <property type="entry name" value="dCTP_deaminase"/>
    <property type="match status" value="1"/>
</dbReference>
<dbReference type="HOGENOM" id="CLU_087476_3_0_2"/>
<feature type="binding site" evidence="3">
    <location>
        <position position="159"/>
    </location>
    <ligand>
        <name>dCTP</name>
        <dbReference type="ChEBI" id="CHEBI:61481"/>
    </ligand>
</feature>
<dbReference type="AlphaFoldDB" id="E1QV50"/>
<dbReference type="GO" id="GO:0006229">
    <property type="term" value="P:dUTP biosynthetic process"/>
    <property type="evidence" value="ECO:0007669"/>
    <property type="project" value="UniProtKB-UniRule"/>
</dbReference>
<dbReference type="Gene3D" id="2.70.40.10">
    <property type="match status" value="1"/>
</dbReference>
<dbReference type="UniPathway" id="UPA00610">
    <property type="reaction ID" value="UER00665"/>
</dbReference>
<comment type="function">
    <text evidence="3">Catalyzes the deamination of dCTP to dUTP.</text>
</comment>
<sequence>MAVLTRDEILKLVKSGVLSIEPFTEDVVRENGLDLRVGTEYAIYAFDGQVIDPCELESARHLFSIVEAKDGRIVIPPRSFALLTTMEYVKFPRDVVGFCNLRSTLARYGLSVPPTIIDAGFEGNVTIEVINNSGNYMVLRPGMRFLHVVLVKAIGEAKYLGRYLGQRGVTPPKGMKGEC</sequence>
<feature type="binding site" evidence="3">
    <location>
        <position position="118"/>
    </location>
    <ligand>
        <name>dCTP</name>
        <dbReference type="ChEBI" id="CHEBI:61481"/>
    </ligand>
</feature>
<dbReference type="Proteomes" id="UP000006681">
    <property type="component" value="Chromosome"/>
</dbReference>
<reference evidence="4 5" key="1">
    <citation type="journal article" date="2010" name="Stand. Genomic Sci.">
        <title>Complete genome sequence of Vulcanisaeta distributa type strain (IC-017).</title>
        <authorList>
            <person name="Mavromatis K."/>
            <person name="Sikorski J."/>
            <person name="Pabst E."/>
            <person name="Teshima H."/>
            <person name="Lapidus A."/>
            <person name="Lucas S."/>
            <person name="Nolan M."/>
            <person name="Glavina Del Rio T."/>
            <person name="Cheng J.F."/>
            <person name="Bruce D."/>
            <person name="Goodwin L."/>
            <person name="Pitluck S."/>
            <person name="Liolios K."/>
            <person name="Ivanova N."/>
            <person name="Mikhailova N."/>
            <person name="Pati A."/>
            <person name="Chen A."/>
            <person name="Palaniappan K."/>
            <person name="Land M."/>
            <person name="Hauser L."/>
            <person name="Chang Y.J."/>
            <person name="Jeffries C.D."/>
            <person name="Rohde M."/>
            <person name="Spring S."/>
            <person name="Goker M."/>
            <person name="Wirth R."/>
            <person name="Woyke T."/>
            <person name="Bristow J."/>
            <person name="Eisen J.A."/>
            <person name="Markowitz V."/>
            <person name="Hugenholtz P."/>
            <person name="Klenk H.P."/>
            <person name="Kyrpides N.C."/>
        </authorList>
    </citation>
    <scope>NUCLEOTIDE SEQUENCE [LARGE SCALE GENOMIC DNA]</scope>
    <source>
        <strain evidence="5">DSM 14429 / JCM 11212 / NBRC 100878 / IC-017</strain>
    </source>
</reference>
<dbReference type="InterPro" id="IPR036157">
    <property type="entry name" value="dUTPase-like_sf"/>
</dbReference>
<keyword evidence="2 3" id="KW-0546">Nucleotide metabolism</keyword>
<organism evidence="4 5">
    <name type="scientific">Vulcanisaeta distributa (strain DSM 14429 / JCM 11212 / NBRC 100878 / IC-017)</name>
    <dbReference type="NCBI Taxonomy" id="572478"/>
    <lineage>
        <taxon>Archaea</taxon>
        <taxon>Thermoproteota</taxon>
        <taxon>Thermoprotei</taxon>
        <taxon>Thermoproteales</taxon>
        <taxon>Thermoproteaceae</taxon>
        <taxon>Vulcanisaeta</taxon>
    </lineage>
</organism>
<dbReference type="GO" id="GO:0008829">
    <property type="term" value="F:dCTP deaminase activity"/>
    <property type="evidence" value="ECO:0007669"/>
    <property type="project" value="UniProtKB-UniRule"/>
</dbReference>
<comment type="subunit">
    <text evidence="3">Homotrimer.</text>
</comment>
<dbReference type="PANTHER" id="PTHR42680">
    <property type="entry name" value="DCTP DEAMINASE"/>
    <property type="match status" value="1"/>
</dbReference>
<dbReference type="CDD" id="cd07557">
    <property type="entry name" value="trimeric_dUTPase"/>
    <property type="match status" value="1"/>
</dbReference>
<feature type="binding site" evidence="3">
    <location>
        <position position="166"/>
    </location>
    <ligand>
        <name>dCTP</name>
        <dbReference type="ChEBI" id="CHEBI:61481"/>
    </ligand>
</feature>
<evidence type="ECO:0000313" key="4">
    <source>
        <dbReference type="EMBL" id="ADN51241.1"/>
    </source>
</evidence>
<dbReference type="EMBL" id="CP002100">
    <property type="protein sequence ID" value="ADN51241.1"/>
    <property type="molecule type" value="Genomic_DNA"/>
</dbReference>
<dbReference type="EC" id="3.5.4.13" evidence="3"/>
<comment type="catalytic activity">
    <reaction evidence="3">
        <text>dCTP + H2O + H(+) = dUTP + NH4(+)</text>
        <dbReference type="Rhea" id="RHEA:22680"/>
        <dbReference type="ChEBI" id="CHEBI:15377"/>
        <dbReference type="ChEBI" id="CHEBI:15378"/>
        <dbReference type="ChEBI" id="CHEBI:28938"/>
        <dbReference type="ChEBI" id="CHEBI:61481"/>
        <dbReference type="ChEBI" id="CHEBI:61555"/>
        <dbReference type="EC" id="3.5.4.13"/>
    </reaction>
</comment>